<keyword evidence="1" id="KW-1133">Transmembrane helix</keyword>
<keyword evidence="3" id="KW-1185">Reference proteome</keyword>
<protein>
    <submittedName>
        <fullName evidence="2">Uncharacterized protein</fullName>
    </submittedName>
</protein>
<evidence type="ECO:0000256" key="1">
    <source>
        <dbReference type="SAM" id="Phobius"/>
    </source>
</evidence>
<dbReference type="EMBL" id="AWWV01008768">
    <property type="protein sequence ID" value="OMO89295.1"/>
    <property type="molecule type" value="Genomic_DNA"/>
</dbReference>
<accession>A0A1R3J389</accession>
<comment type="caution">
    <text evidence="2">The sequence shown here is derived from an EMBL/GenBank/DDBJ whole genome shotgun (WGS) entry which is preliminary data.</text>
</comment>
<organism evidence="2 3">
    <name type="scientific">Corchorus capsularis</name>
    <name type="common">Jute</name>
    <dbReference type="NCBI Taxonomy" id="210143"/>
    <lineage>
        <taxon>Eukaryota</taxon>
        <taxon>Viridiplantae</taxon>
        <taxon>Streptophyta</taxon>
        <taxon>Embryophyta</taxon>
        <taxon>Tracheophyta</taxon>
        <taxon>Spermatophyta</taxon>
        <taxon>Magnoliopsida</taxon>
        <taxon>eudicotyledons</taxon>
        <taxon>Gunneridae</taxon>
        <taxon>Pentapetalae</taxon>
        <taxon>rosids</taxon>
        <taxon>malvids</taxon>
        <taxon>Malvales</taxon>
        <taxon>Malvaceae</taxon>
        <taxon>Grewioideae</taxon>
        <taxon>Apeibeae</taxon>
        <taxon>Corchorus</taxon>
    </lineage>
</organism>
<feature type="transmembrane region" description="Helical" evidence="1">
    <location>
        <begin position="20"/>
        <end position="37"/>
    </location>
</feature>
<evidence type="ECO:0000313" key="3">
    <source>
        <dbReference type="Proteomes" id="UP000188268"/>
    </source>
</evidence>
<reference evidence="2 3" key="1">
    <citation type="submission" date="2013-09" db="EMBL/GenBank/DDBJ databases">
        <title>Corchorus capsularis genome sequencing.</title>
        <authorList>
            <person name="Alam M."/>
            <person name="Haque M.S."/>
            <person name="Islam M.S."/>
            <person name="Emdad E.M."/>
            <person name="Islam M.M."/>
            <person name="Ahmed B."/>
            <person name="Halim A."/>
            <person name="Hossen Q.M.M."/>
            <person name="Hossain M.Z."/>
            <person name="Ahmed R."/>
            <person name="Khan M.M."/>
            <person name="Islam R."/>
            <person name="Rashid M.M."/>
            <person name="Khan S.A."/>
            <person name="Rahman M.S."/>
            <person name="Alam M."/>
        </authorList>
    </citation>
    <scope>NUCLEOTIDE SEQUENCE [LARGE SCALE GENOMIC DNA]</scope>
    <source>
        <strain evidence="3">cv. CVL-1</strain>
        <tissue evidence="2">Whole seedling</tissue>
    </source>
</reference>
<evidence type="ECO:0000313" key="2">
    <source>
        <dbReference type="EMBL" id="OMO89295.1"/>
    </source>
</evidence>
<name>A0A1R3J389_COCAP</name>
<keyword evidence="1" id="KW-0812">Transmembrane</keyword>
<dbReference type="Proteomes" id="UP000188268">
    <property type="component" value="Unassembled WGS sequence"/>
</dbReference>
<sequence>MGGMTVRVIIVVMTLRISFVIFRMAIVAVVLLALMVFMNSRQFMASIGNIYKFMVLMMTFVIM</sequence>
<dbReference type="AlphaFoldDB" id="A0A1R3J389"/>
<dbReference type="Gramene" id="OMO89295">
    <property type="protein sequence ID" value="OMO89295"/>
    <property type="gene ID" value="CCACVL1_07933"/>
</dbReference>
<feature type="transmembrane region" description="Helical" evidence="1">
    <location>
        <begin position="43"/>
        <end position="62"/>
    </location>
</feature>
<proteinExistence type="predicted"/>
<keyword evidence="1" id="KW-0472">Membrane</keyword>
<gene>
    <name evidence="2" type="ORF">CCACVL1_07933</name>
</gene>